<sequence length="1099" mass="123794">MVEDITSRTIITVPDDTRPIRTLAWMIAQNRSHCGIHNQNQQRERTHIFACERQRIEKLICTASHHNFGLHDFADPAKLKSLEPTDGKSKDLLGLIRRTGSPNLSTSTRDVLMQHFPAELSHKIFGILTHYSCIQKHGKNALLKNPELHEPSCTQLQPFVDGTGSLHTDSPIYTGTTMTWEPSTDSLNNSRHSSSGSEFELLDLPEYGDILRTTKQNQECINYILFSEGSTPKMKLRDHPRRKILFTPTSSNPSKKTLRTPDSPFNGCICREDRGGSMIECSAVPKCKNGLWFHYEVPDSPRPACVTVSEEDRQSGTDWLCPWCIGDGINPFPGSMGKATGTLPSRSNMNDVKFSDDISLDIYDSPMRTVDETNDITEAEPNISDEFDQDTEGVHLFTNGSEVFTIDDVIAIENLPPELKNYKRPDSITVPIPYHDFAEIWDFKELRPRPGSEWATLVDKQLAKMNFPCSFNTCNTCRPVKGNEREKLRKELEHNRSFKTHIEQHSKVSGIRQLHNNFLVSSTDAIRKMRSEALLQGTTKWKGFVQAMLDVAKELNTDEKFIDTNNELSDYVRKLSSFIPHSMVLFSPQQIKFASFCDELYIDSTGSVVPKIVDDKGKKKQVLLHVAVGKSSKKDTHTPVPVFEVFSTVGNVAFITPTIMDFVSKVRKFSPSWTPSLVVTDFCLAYLHSASLAISTESLDTYINRKYDLLIGKQRWFTYLPLWSKVGFIGKENTPENTITNGLVEKSFANFKVNFHPKKMFEPDLILAHSKISTGLVTQALIDGRQTRAPKRKRSPSTQNRKKKSTKKVSTGFVANPDFQTARWGKKTDRKTDTFIPKQRAMKVGKSLAGISLLNSRKDVRGKVSGDLTKSSLGITEPAEMSSAIETVTIEDDSVFEQCLDETRSEEELLCLRPDALLNDVVANAIAAIIIGISNLENADKYKLLVSNFIEDTPNGNFVARMSRLPHEASFDKSNGTLLMLAFTNTPKHCVLNSICFSTKEVLQYDSLPDCINEARRTSFFKTLVTALNLHFGLNKQRWTFTLCPCPKQVGNECAIMALGFLKVLVTLGAELTNVDPNNCKVYREEYVVWKFVRRNETS</sequence>
<protein>
    <submittedName>
        <fullName evidence="2">PHD finger protein ING2</fullName>
    </submittedName>
</protein>
<dbReference type="Gene3D" id="3.30.40.10">
    <property type="entry name" value="Zinc/RING finger domain, C3HC4 (zinc finger)"/>
    <property type="match status" value="1"/>
</dbReference>
<dbReference type="AlphaFoldDB" id="A0A226D7E1"/>
<evidence type="ECO:0000256" key="1">
    <source>
        <dbReference type="SAM" id="MobiDB-lite"/>
    </source>
</evidence>
<feature type="region of interest" description="Disordered" evidence="1">
    <location>
        <begin position="783"/>
        <end position="810"/>
    </location>
</feature>
<evidence type="ECO:0000313" key="3">
    <source>
        <dbReference type="Proteomes" id="UP000198287"/>
    </source>
</evidence>
<accession>A0A226D7E1</accession>
<keyword evidence="3" id="KW-1185">Reference proteome</keyword>
<dbReference type="InterPro" id="IPR013083">
    <property type="entry name" value="Znf_RING/FYVE/PHD"/>
</dbReference>
<feature type="compositionally biased region" description="Basic residues" evidence="1">
    <location>
        <begin position="788"/>
        <end position="807"/>
    </location>
</feature>
<proteinExistence type="predicted"/>
<gene>
    <name evidence="2" type="ORF">Fcan01_24530</name>
</gene>
<dbReference type="Proteomes" id="UP000198287">
    <property type="component" value="Unassembled WGS sequence"/>
</dbReference>
<name>A0A226D7E1_FOLCA</name>
<dbReference type="SUPFAM" id="SSF54001">
    <property type="entry name" value="Cysteine proteinases"/>
    <property type="match status" value="1"/>
</dbReference>
<comment type="caution">
    <text evidence="2">The sequence shown here is derived from an EMBL/GenBank/DDBJ whole genome shotgun (WGS) entry which is preliminary data.</text>
</comment>
<dbReference type="Gene3D" id="3.40.395.10">
    <property type="entry name" value="Adenoviral Proteinase, Chain A"/>
    <property type="match status" value="1"/>
</dbReference>
<dbReference type="InterPro" id="IPR038765">
    <property type="entry name" value="Papain-like_cys_pep_sf"/>
</dbReference>
<reference evidence="2 3" key="1">
    <citation type="submission" date="2015-12" db="EMBL/GenBank/DDBJ databases">
        <title>The genome of Folsomia candida.</title>
        <authorList>
            <person name="Faddeeva A."/>
            <person name="Derks M.F."/>
            <person name="Anvar Y."/>
            <person name="Smit S."/>
            <person name="Van Straalen N."/>
            <person name="Roelofs D."/>
        </authorList>
    </citation>
    <scope>NUCLEOTIDE SEQUENCE [LARGE SCALE GENOMIC DNA]</scope>
    <source>
        <strain evidence="2 3">VU population</strain>
        <tissue evidence="2">Whole body</tissue>
    </source>
</reference>
<evidence type="ECO:0000313" key="2">
    <source>
        <dbReference type="EMBL" id="OXA40774.1"/>
    </source>
</evidence>
<dbReference type="EMBL" id="LNIX01000032">
    <property type="protein sequence ID" value="OXA40774.1"/>
    <property type="molecule type" value="Genomic_DNA"/>
</dbReference>
<organism evidence="2 3">
    <name type="scientific">Folsomia candida</name>
    <name type="common">Springtail</name>
    <dbReference type="NCBI Taxonomy" id="158441"/>
    <lineage>
        <taxon>Eukaryota</taxon>
        <taxon>Metazoa</taxon>
        <taxon>Ecdysozoa</taxon>
        <taxon>Arthropoda</taxon>
        <taxon>Hexapoda</taxon>
        <taxon>Collembola</taxon>
        <taxon>Entomobryomorpha</taxon>
        <taxon>Isotomoidea</taxon>
        <taxon>Isotomidae</taxon>
        <taxon>Proisotominae</taxon>
        <taxon>Folsomia</taxon>
    </lineage>
</organism>
<dbReference type="SUPFAM" id="SSF57903">
    <property type="entry name" value="FYVE/PHD zinc finger"/>
    <property type="match status" value="1"/>
</dbReference>
<dbReference type="InterPro" id="IPR011011">
    <property type="entry name" value="Znf_FYVE_PHD"/>
</dbReference>